<evidence type="ECO:0000256" key="1">
    <source>
        <dbReference type="SAM" id="MobiDB-lite"/>
    </source>
</evidence>
<reference evidence="2 4" key="1">
    <citation type="submission" date="2008-03" db="EMBL/GenBank/DDBJ databases">
        <title>Annotation of Ixodes scapularis.</title>
        <authorList>
            <consortium name="Ixodes scapularis Genome Project Consortium"/>
            <person name="Caler E."/>
            <person name="Hannick L.I."/>
            <person name="Bidwell S."/>
            <person name="Joardar V."/>
            <person name="Thiagarajan M."/>
            <person name="Amedeo P."/>
            <person name="Galinsky K.J."/>
            <person name="Schobel S."/>
            <person name="Inman J."/>
            <person name="Hostetler J."/>
            <person name="Miller J."/>
            <person name="Hammond M."/>
            <person name="Megy K."/>
            <person name="Lawson D."/>
            <person name="Kodira C."/>
            <person name="Sutton G."/>
            <person name="Meyer J."/>
            <person name="Hill C.A."/>
            <person name="Birren B."/>
            <person name="Nene V."/>
            <person name="Collins F."/>
            <person name="Alarcon-Chaidez F."/>
            <person name="Wikel S."/>
            <person name="Strausberg R."/>
        </authorList>
    </citation>
    <scope>NUCLEOTIDE SEQUENCE [LARGE SCALE GENOMIC DNA]</scope>
    <source>
        <strain evidence="4">Wikel</strain>
        <strain evidence="2">Wikel colony</strain>
    </source>
</reference>
<accession>B7Q8Q6</accession>
<evidence type="ECO:0000313" key="4">
    <source>
        <dbReference type="Proteomes" id="UP000001555"/>
    </source>
</evidence>
<protein>
    <submittedName>
        <fullName evidence="2 3">Uncharacterized protein</fullName>
    </submittedName>
</protein>
<sequence>MADVSRLQGESETRVGHVKAVKTSRSLLGFGPAQDVQAKERSQPRAGGSGK</sequence>
<dbReference type="VEuPathDB" id="VectorBase:ISCI021611"/>
<dbReference type="AlphaFoldDB" id="B7Q8Q6"/>
<dbReference type="HOGENOM" id="CLU_3108753_0_0_1"/>
<dbReference type="VEuPathDB" id="VectorBase:ISCW021611"/>
<keyword evidence="4" id="KW-1185">Reference proteome</keyword>
<organism>
    <name type="scientific">Ixodes scapularis</name>
    <name type="common">Black-legged tick</name>
    <name type="synonym">Deer tick</name>
    <dbReference type="NCBI Taxonomy" id="6945"/>
    <lineage>
        <taxon>Eukaryota</taxon>
        <taxon>Metazoa</taxon>
        <taxon>Ecdysozoa</taxon>
        <taxon>Arthropoda</taxon>
        <taxon>Chelicerata</taxon>
        <taxon>Arachnida</taxon>
        <taxon>Acari</taxon>
        <taxon>Parasitiformes</taxon>
        <taxon>Ixodida</taxon>
        <taxon>Ixodoidea</taxon>
        <taxon>Ixodidae</taxon>
        <taxon>Ixodinae</taxon>
        <taxon>Ixodes</taxon>
    </lineage>
</organism>
<dbReference type="EMBL" id="DS885551">
    <property type="protein sequence ID" value="EEC15228.1"/>
    <property type="molecule type" value="Genomic_DNA"/>
</dbReference>
<feature type="region of interest" description="Disordered" evidence="1">
    <location>
        <begin position="1"/>
        <end position="51"/>
    </location>
</feature>
<dbReference type="EnsemblMetazoa" id="ISCW021611-RA">
    <property type="protein sequence ID" value="ISCW021611-PA"/>
    <property type="gene ID" value="ISCW021611"/>
</dbReference>
<gene>
    <name evidence="2" type="ORF">IscW_ISCW021611</name>
</gene>
<dbReference type="EMBL" id="ABJB010747308">
    <property type="status" value="NOT_ANNOTATED_CDS"/>
    <property type="molecule type" value="Genomic_DNA"/>
</dbReference>
<reference evidence="3" key="2">
    <citation type="submission" date="2020-05" db="UniProtKB">
        <authorList>
            <consortium name="EnsemblMetazoa"/>
        </authorList>
    </citation>
    <scope>IDENTIFICATION</scope>
    <source>
        <strain evidence="3">wikel</strain>
    </source>
</reference>
<name>B7Q8Q6_IXOSC</name>
<evidence type="ECO:0000313" key="2">
    <source>
        <dbReference type="EMBL" id="EEC15228.1"/>
    </source>
</evidence>
<proteinExistence type="predicted"/>
<evidence type="ECO:0000313" key="3">
    <source>
        <dbReference type="EnsemblMetazoa" id="ISCW021611-PA"/>
    </source>
</evidence>
<dbReference type="PaxDb" id="6945-B7Q8Q6"/>
<dbReference type="Proteomes" id="UP000001555">
    <property type="component" value="Unassembled WGS sequence"/>
</dbReference>
<dbReference type="InParanoid" id="B7Q8Q6"/>